<dbReference type="EMBL" id="SWFS01000078">
    <property type="protein sequence ID" value="KAA8916843.1"/>
    <property type="molecule type" value="Genomic_DNA"/>
</dbReference>
<keyword evidence="7" id="KW-1185">Reference proteome</keyword>
<evidence type="ECO:0000313" key="6">
    <source>
        <dbReference type="EMBL" id="KAA8916843.1"/>
    </source>
</evidence>
<dbReference type="SUPFAM" id="SSF54189">
    <property type="entry name" value="Ribosomal proteins S24e, L23 and L15e"/>
    <property type="match status" value="1"/>
</dbReference>
<feature type="compositionally biased region" description="Basic and acidic residues" evidence="5">
    <location>
        <begin position="32"/>
        <end position="44"/>
    </location>
</feature>
<dbReference type="VEuPathDB" id="FungiDB:TRICI_000962"/>
<dbReference type="InterPro" id="IPR013025">
    <property type="entry name" value="Ribosomal_uL23-like"/>
</dbReference>
<dbReference type="Pfam" id="PF00276">
    <property type="entry name" value="Ribosomal_L23"/>
    <property type="match status" value="1"/>
</dbReference>
<dbReference type="InterPro" id="IPR012677">
    <property type="entry name" value="Nucleotide-bd_a/b_plait_sf"/>
</dbReference>
<evidence type="ECO:0000256" key="2">
    <source>
        <dbReference type="ARBA" id="ARBA00022980"/>
    </source>
</evidence>
<feature type="region of interest" description="Disordered" evidence="5">
    <location>
        <begin position="231"/>
        <end position="257"/>
    </location>
</feature>
<protein>
    <recommendedName>
        <fullName evidence="4">Large ribosomal subunit protein uL23m</fullName>
    </recommendedName>
</protein>
<evidence type="ECO:0000256" key="1">
    <source>
        <dbReference type="ARBA" id="ARBA00006700"/>
    </source>
</evidence>
<dbReference type="Gene3D" id="3.30.70.330">
    <property type="match status" value="1"/>
</dbReference>
<gene>
    <name evidence="6" type="ORF">TRICI_000962</name>
</gene>
<feature type="region of interest" description="Disordered" evidence="5">
    <location>
        <begin position="1"/>
        <end position="44"/>
    </location>
</feature>
<dbReference type="PANTHER" id="PTHR12059">
    <property type="entry name" value="RIBOSOMAL PROTEIN L23-RELATED"/>
    <property type="match status" value="1"/>
</dbReference>
<dbReference type="OrthoDB" id="275582at2759"/>
<reference evidence="6" key="1">
    <citation type="journal article" date="2019" name="G3 (Bethesda)">
        <title>Genome Assemblies of Two Rare Opportunistic Yeast Pathogens: Diutina rugosa (syn. Candida rugosa) and Trichomonascus ciferrii (syn. Candida ciferrii).</title>
        <authorList>
            <person name="Mixao V."/>
            <person name="Saus E."/>
            <person name="Hansen A.P."/>
            <person name="Lass-Florl C."/>
            <person name="Gabaldon T."/>
        </authorList>
    </citation>
    <scope>NUCLEOTIDE SEQUENCE</scope>
    <source>
        <strain evidence="6">CBS 4856</strain>
    </source>
</reference>
<evidence type="ECO:0000256" key="5">
    <source>
        <dbReference type="SAM" id="MobiDB-lite"/>
    </source>
</evidence>
<comment type="similarity">
    <text evidence="1">Belongs to the universal ribosomal protein uL23 family.</text>
</comment>
<dbReference type="Proteomes" id="UP000761534">
    <property type="component" value="Unassembled WGS sequence"/>
</dbReference>
<dbReference type="GO" id="GO:0003735">
    <property type="term" value="F:structural constituent of ribosome"/>
    <property type="evidence" value="ECO:0007669"/>
    <property type="project" value="InterPro"/>
</dbReference>
<keyword evidence="3" id="KW-0687">Ribonucleoprotein</keyword>
<keyword evidence="2" id="KW-0689">Ribosomal protein</keyword>
<evidence type="ECO:0000256" key="3">
    <source>
        <dbReference type="ARBA" id="ARBA00023274"/>
    </source>
</evidence>
<dbReference type="GO" id="GO:0032543">
    <property type="term" value="P:mitochondrial translation"/>
    <property type="evidence" value="ECO:0007669"/>
    <property type="project" value="TreeGrafter"/>
</dbReference>
<name>A0A642VAM9_9ASCO</name>
<sequence>MPRNVPVSARRLARSIAPKPFIPKPQVEQSTEPEKPVQTRPWDKKWVPKTEETNSQRIFRRAQEAIEQGQPHFRVGGKEVYFPQAKITLLRPSAKHTPYQAKFIVPRNFNKLDLRDYLFHVYGLRALNVTTQLLWSRWEREQPGRPRYRTPQIKKMTIEMEDPFIWPEPVSEEVQKTEYRMELHEEIRKYAEDVDRIGSDKLKPPKAFSGLVGPYVPPPEPFVPKNLKRQLTNKKKAAEQAQSHAKDEELVKNYLGL</sequence>
<proteinExistence type="inferred from homology"/>
<dbReference type="GO" id="GO:0005762">
    <property type="term" value="C:mitochondrial large ribosomal subunit"/>
    <property type="evidence" value="ECO:0007669"/>
    <property type="project" value="TreeGrafter"/>
</dbReference>
<evidence type="ECO:0000313" key="7">
    <source>
        <dbReference type="Proteomes" id="UP000761534"/>
    </source>
</evidence>
<organism evidence="6 7">
    <name type="scientific">Trichomonascus ciferrii</name>
    <dbReference type="NCBI Taxonomy" id="44093"/>
    <lineage>
        <taxon>Eukaryota</taxon>
        <taxon>Fungi</taxon>
        <taxon>Dikarya</taxon>
        <taxon>Ascomycota</taxon>
        <taxon>Saccharomycotina</taxon>
        <taxon>Dipodascomycetes</taxon>
        <taxon>Dipodascales</taxon>
        <taxon>Trichomonascaceae</taxon>
        <taxon>Trichomonascus</taxon>
        <taxon>Trichomonascus ciferrii complex</taxon>
    </lineage>
</organism>
<accession>A0A642VAM9</accession>
<dbReference type="AlphaFoldDB" id="A0A642VAM9"/>
<dbReference type="InterPro" id="IPR012678">
    <property type="entry name" value="Ribosomal_uL23/eL15/eS24_sf"/>
</dbReference>
<dbReference type="FunFam" id="3.30.70.330:FF:000614">
    <property type="entry name" value="Mrp20p"/>
    <property type="match status" value="1"/>
</dbReference>
<comment type="caution">
    <text evidence="6">The sequence shown here is derived from an EMBL/GenBank/DDBJ whole genome shotgun (WGS) entry which is preliminary data.</text>
</comment>
<evidence type="ECO:0000256" key="4">
    <source>
        <dbReference type="ARBA" id="ARBA00039977"/>
    </source>
</evidence>
<dbReference type="PANTHER" id="PTHR12059:SF5">
    <property type="entry name" value="LARGE RIBOSOMAL SUBUNIT PROTEIN UL23M"/>
    <property type="match status" value="1"/>
</dbReference>